<feature type="compositionally biased region" description="Basic and acidic residues" evidence="1">
    <location>
        <begin position="219"/>
        <end position="231"/>
    </location>
</feature>
<gene>
    <name evidence="2" type="ORF">CQW23_34332</name>
</gene>
<proteinExistence type="predicted"/>
<reference evidence="2" key="2">
    <citation type="journal article" date="2017" name="J. Anim. Genet.">
        <title>Multiple reference genome sequences of hot pepper reveal the massive evolution of plant disease resistance genes by retroduplication.</title>
        <authorList>
            <person name="Kim S."/>
            <person name="Park J."/>
            <person name="Yeom S.-I."/>
            <person name="Kim Y.-M."/>
            <person name="Seo E."/>
            <person name="Kim K.-T."/>
            <person name="Kim M.-S."/>
            <person name="Lee J.M."/>
            <person name="Cheong K."/>
            <person name="Shin H.-S."/>
            <person name="Kim S.-B."/>
            <person name="Han K."/>
            <person name="Lee J."/>
            <person name="Park M."/>
            <person name="Lee H.-A."/>
            <person name="Lee H.-Y."/>
            <person name="Lee Y."/>
            <person name="Oh S."/>
            <person name="Lee J.H."/>
            <person name="Choi E."/>
            <person name="Choi E."/>
            <person name="Lee S.E."/>
            <person name="Jeon J."/>
            <person name="Kim H."/>
            <person name="Choi G."/>
            <person name="Song H."/>
            <person name="Lee J."/>
            <person name="Lee S.-C."/>
            <person name="Kwon J.-K."/>
            <person name="Lee H.-Y."/>
            <person name="Koo N."/>
            <person name="Hong Y."/>
            <person name="Kim R.W."/>
            <person name="Kang W.-H."/>
            <person name="Huh J.H."/>
            <person name="Kang B.-C."/>
            <person name="Yang T.-J."/>
            <person name="Lee Y.-H."/>
            <person name="Bennetzen J.L."/>
            <person name="Choi D."/>
        </authorList>
    </citation>
    <scope>NUCLEOTIDE SEQUENCE [LARGE SCALE GENOMIC DNA]</scope>
    <source>
        <strain evidence="2">cv. PBC81</strain>
    </source>
</reference>
<feature type="region of interest" description="Disordered" evidence="1">
    <location>
        <begin position="212"/>
        <end position="231"/>
    </location>
</feature>
<dbReference type="OrthoDB" id="1748044at2759"/>
<comment type="caution">
    <text evidence="2">The sequence shown here is derived from an EMBL/GenBank/DDBJ whole genome shotgun (WGS) entry which is preliminary data.</text>
</comment>
<protein>
    <submittedName>
        <fullName evidence="2">Uncharacterized protein</fullName>
    </submittedName>
</protein>
<accession>A0A2G2UZ63</accession>
<dbReference type="GO" id="GO:0043457">
    <property type="term" value="P:regulation of cellular respiration"/>
    <property type="evidence" value="ECO:0007669"/>
    <property type="project" value="InterPro"/>
</dbReference>
<feature type="region of interest" description="Disordered" evidence="1">
    <location>
        <begin position="76"/>
        <end position="95"/>
    </location>
</feature>
<organism evidence="2">
    <name type="scientific">Capsicum baccatum</name>
    <name type="common">Peruvian pepper</name>
    <dbReference type="NCBI Taxonomy" id="33114"/>
    <lineage>
        <taxon>Eukaryota</taxon>
        <taxon>Viridiplantae</taxon>
        <taxon>Streptophyta</taxon>
        <taxon>Embryophyta</taxon>
        <taxon>Tracheophyta</taxon>
        <taxon>Spermatophyta</taxon>
        <taxon>Magnoliopsida</taxon>
        <taxon>eudicotyledons</taxon>
        <taxon>Gunneridae</taxon>
        <taxon>Pentapetalae</taxon>
        <taxon>asterids</taxon>
        <taxon>lamiids</taxon>
        <taxon>Solanales</taxon>
        <taxon>Solanaceae</taxon>
        <taxon>Solanoideae</taxon>
        <taxon>Capsiceae</taxon>
        <taxon>Capsicum</taxon>
    </lineage>
</organism>
<dbReference type="PANTHER" id="PTHR47188:SF1">
    <property type="entry name" value="PROTEIN TAR1"/>
    <property type="match status" value="1"/>
</dbReference>
<evidence type="ECO:0000313" key="2">
    <source>
        <dbReference type="EMBL" id="PHT26050.1"/>
    </source>
</evidence>
<sequence>MAAHPVIEALCEGATRCVTPRQTCPRPNGFGHNLRSKTRWLTGLYNSPQVSYFATFFIDARAEIYVADIRFRLQKKHRSPRRTSQTGRNGQAIDSSIPWRFPRRGSLVSRRARRGWGEALMRSAGAPRPRGTPQLLNTFVGSFCCAVFNNDPSAGSPTETLLRLILPLNDKVQWTSRDVAGSEPPTSPRSKHFTRSFNRNFTSDYEIRMPPTVPVNHYSDPEGQRNRTEIL</sequence>
<dbReference type="InterPro" id="IPR044792">
    <property type="entry name" value="TAR1"/>
</dbReference>
<dbReference type="PANTHER" id="PTHR47188">
    <property type="entry name" value="PROTEIN TAR1"/>
    <property type="match status" value="1"/>
</dbReference>
<name>A0A2G2UZ63_CAPBA</name>
<reference evidence="2" key="1">
    <citation type="journal article" date="2017" name="Genome Biol.">
        <title>New reference genome sequences of hot pepper reveal the massive evolution of plant disease-resistance genes by retroduplication.</title>
        <authorList>
            <person name="Kim S."/>
            <person name="Park J."/>
            <person name="Yeom S.I."/>
            <person name="Kim Y.M."/>
            <person name="Seo E."/>
            <person name="Kim K.T."/>
            <person name="Kim M.S."/>
            <person name="Lee J.M."/>
            <person name="Cheong K."/>
            <person name="Shin H.S."/>
            <person name="Kim S.B."/>
            <person name="Han K."/>
            <person name="Lee J."/>
            <person name="Park M."/>
            <person name="Lee H.A."/>
            <person name="Lee H.Y."/>
            <person name="Lee Y."/>
            <person name="Oh S."/>
            <person name="Lee J.H."/>
            <person name="Choi E."/>
            <person name="Choi E."/>
            <person name="Lee S.E."/>
            <person name="Jeon J."/>
            <person name="Kim H."/>
            <person name="Choi G."/>
            <person name="Song H."/>
            <person name="Lee J."/>
            <person name="Lee S.C."/>
            <person name="Kwon J.K."/>
            <person name="Lee H.Y."/>
            <person name="Koo N."/>
            <person name="Hong Y."/>
            <person name="Kim R.W."/>
            <person name="Kang W.H."/>
            <person name="Huh J.H."/>
            <person name="Kang B.C."/>
            <person name="Yang T.J."/>
            <person name="Lee Y.H."/>
            <person name="Bennetzen J.L."/>
            <person name="Choi D."/>
        </authorList>
    </citation>
    <scope>NUCLEOTIDE SEQUENCE [LARGE SCALE GENOMIC DNA]</scope>
    <source>
        <strain evidence="2">PBC81</strain>
        <tissue evidence="2">Leaf</tissue>
    </source>
</reference>
<evidence type="ECO:0000256" key="1">
    <source>
        <dbReference type="SAM" id="MobiDB-lite"/>
    </source>
</evidence>
<dbReference type="AlphaFoldDB" id="A0A2G2UZ63"/>
<feature type="compositionally biased region" description="Polar residues" evidence="1">
    <location>
        <begin position="82"/>
        <end position="94"/>
    </location>
</feature>
<dbReference type="EMBL" id="MLFT02001047">
    <property type="protein sequence ID" value="PHT26050.1"/>
    <property type="molecule type" value="Genomic_DNA"/>
</dbReference>